<evidence type="ECO:0000313" key="7">
    <source>
        <dbReference type="EMBL" id="OQV25413.1"/>
    </source>
</evidence>
<dbReference type="Pfam" id="PF00089">
    <property type="entry name" value="Trypsin"/>
    <property type="match status" value="1"/>
</dbReference>
<dbReference type="SMART" id="SM00020">
    <property type="entry name" value="Tryp_SPc"/>
    <property type="match status" value="1"/>
</dbReference>
<dbReference type="GO" id="GO:0005615">
    <property type="term" value="C:extracellular space"/>
    <property type="evidence" value="ECO:0007669"/>
    <property type="project" value="TreeGrafter"/>
</dbReference>
<evidence type="ECO:0000256" key="4">
    <source>
        <dbReference type="ARBA" id="ARBA00023157"/>
    </source>
</evidence>
<name>A0A1W0XD60_HYPEX</name>
<sequence length="434" mass="47227">MRALVVVIGLISCLTLPALASEGDSQIAMYSEYVAPVSRSIFGILARSSSGASLKEEVEEEVEEDAADEAAETKPRLNVNRMAINKAGYTCGVVGTGQIDPFELGPRFAAPLPEEPMSKAKRNRMKLLTAKRNKSEEADAGQSIPPRFEHVFQSWFRVKRAIGRKGAMMGEIVPQNQLCWQVKVRIDFGNGTMKVCGGTIIGSRTVLTAAHCLVDRKRQKSVNPDMITVQVGDEVSDAGAATHCVEVFSVDLVIPHPGYDLTLEDNDIGLVILSGEIDLLRKPCACKLCMKDKEPKSGDACVVAGYGQPREQAGTVVSPLRWHKQRILRQTFDSRCAFHIGGGKITDLDSFICAGDLSDDQSCPGDDGGQLLCFDEDSDSHYAAGVVSFSAGCGKHIGSQYTKVRKYLDWIEQTAPGFDVAIQRGWNQEIARQL</sequence>
<evidence type="ECO:0000259" key="6">
    <source>
        <dbReference type="PROSITE" id="PS50240"/>
    </source>
</evidence>
<dbReference type="InterPro" id="IPR009003">
    <property type="entry name" value="Peptidase_S1_PA"/>
</dbReference>
<dbReference type="InterPro" id="IPR043504">
    <property type="entry name" value="Peptidase_S1_PA_chymotrypsin"/>
</dbReference>
<dbReference type="PROSITE" id="PS50240">
    <property type="entry name" value="TRYPSIN_DOM"/>
    <property type="match status" value="1"/>
</dbReference>
<keyword evidence="3" id="KW-0720">Serine protease</keyword>
<dbReference type="SUPFAM" id="SSF50494">
    <property type="entry name" value="Trypsin-like serine proteases"/>
    <property type="match status" value="1"/>
</dbReference>
<keyword evidence="4" id="KW-1015">Disulfide bond</keyword>
<evidence type="ECO:0000256" key="2">
    <source>
        <dbReference type="ARBA" id="ARBA00022801"/>
    </source>
</evidence>
<dbReference type="GO" id="GO:0006508">
    <property type="term" value="P:proteolysis"/>
    <property type="evidence" value="ECO:0007669"/>
    <property type="project" value="UniProtKB-KW"/>
</dbReference>
<feature type="signal peptide" evidence="5">
    <location>
        <begin position="1"/>
        <end position="20"/>
    </location>
</feature>
<protein>
    <submittedName>
        <fullName evidence="7">Serine protease 29</fullName>
    </submittedName>
</protein>
<feature type="chain" id="PRO_5012348117" evidence="5">
    <location>
        <begin position="21"/>
        <end position="434"/>
    </location>
</feature>
<evidence type="ECO:0000256" key="3">
    <source>
        <dbReference type="ARBA" id="ARBA00022825"/>
    </source>
</evidence>
<dbReference type="OrthoDB" id="6755574at2759"/>
<dbReference type="AlphaFoldDB" id="A0A1W0XD60"/>
<dbReference type="PANTHER" id="PTHR24264">
    <property type="entry name" value="TRYPSIN-RELATED"/>
    <property type="match status" value="1"/>
</dbReference>
<dbReference type="InterPro" id="IPR050127">
    <property type="entry name" value="Serine_Proteases_S1"/>
</dbReference>
<dbReference type="GO" id="GO:0004252">
    <property type="term" value="F:serine-type endopeptidase activity"/>
    <property type="evidence" value="ECO:0007669"/>
    <property type="project" value="InterPro"/>
</dbReference>
<evidence type="ECO:0000256" key="1">
    <source>
        <dbReference type="ARBA" id="ARBA00022670"/>
    </source>
</evidence>
<dbReference type="EMBL" id="MTYJ01000003">
    <property type="protein sequence ID" value="OQV25413.1"/>
    <property type="molecule type" value="Genomic_DNA"/>
</dbReference>
<dbReference type="PRINTS" id="PR00722">
    <property type="entry name" value="CHYMOTRYPSIN"/>
</dbReference>
<keyword evidence="1 7" id="KW-0645">Protease</keyword>
<dbReference type="PANTHER" id="PTHR24264:SF83">
    <property type="entry name" value="COMPLEMENT FACTOR I"/>
    <property type="match status" value="1"/>
</dbReference>
<dbReference type="FunFam" id="2.40.10.10:FF:000068">
    <property type="entry name" value="transmembrane protease serine 2"/>
    <property type="match status" value="1"/>
</dbReference>
<dbReference type="Proteomes" id="UP000192578">
    <property type="component" value="Unassembled WGS sequence"/>
</dbReference>
<dbReference type="CDD" id="cd00190">
    <property type="entry name" value="Tryp_SPc"/>
    <property type="match status" value="1"/>
</dbReference>
<gene>
    <name evidence="7" type="ORF">BV898_01089</name>
</gene>
<keyword evidence="8" id="KW-1185">Reference proteome</keyword>
<keyword evidence="5" id="KW-0732">Signal</keyword>
<dbReference type="InterPro" id="IPR018114">
    <property type="entry name" value="TRYPSIN_HIS"/>
</dbReference>
<dbReference type="Gene3D" id="2.40.10.10">
    <property type="entry name" value="Trypsin-like serine proteases"/>
    <property type="match status" value="1"/>
</dbReference>
<comment type="caution">
    <text evidence="7">The sequence shown here is derived from an EMBL/GenBank/DDBJ whole genome shotgun (WGS) entry which is preliminary data.</text>
</comment>
<dbReference type="PROSITE" id="PS00134">
    <property type="entry name" value="TRYPSIN_HIS"/>
    <property type="match status" value="1"/>
</dbReference>
<evidence type="ECO:0000313" key="8">
    <source>
        <dbReference type="Proteomes" id="UP000192578"/>
    </source>
</evidence>
<feature type="domain" description="Peptidase S1" evidence="6">
    <location>
        <begin position="167"/>
        <end position="416"/>
    </location>
</feature>
<dbReference type="InterPro" id="IPR001254">
    <property type="entry name" value="Trypsin_dom"/>
</dbReference>
<evidence type="ECO:0000256" key="5">
    <source>
        <dbReference type="SAM" id="SignalP"/>
    </source>
</evidence>
<proteinExistence type="predicted"/>
<organism evidence="7 8">
    <name type="scientific">Hypsibius exemplaris</name>
    <name type="common">Freshwater tardigrade</name>
    <dbReference type="NCBI Taxonomy" id="2072580"/>
    <lineage>
        <taxon>Eukaryota</taxon>
        <taxon>Metazoa</taxon>
        <taxon>Ecdysozoa</taxon>
        <taxon>Tardigrada</taxon>
        <taxon>Eutardigrada</taxon>
        <taxon>Parachela</taxon>
        <taxon>Hypsibioidea</taxon>
        <taxon>Hypsibiidae</taxon>
        <taxon>Hypsibius</taxon>
    </lineage>
</organism>
<keyword evidence="2" id="KW-0378">Hydrolase</keyword>
<dbReference type="InterPro" id="IPR001314">
    <property type="entry name" value="Peptidase_S1A"/>
</dbReference>
<reference evidence="8" key="1">
    <citation type="submission" date="2017-01" db="EMBL/GenBank/DDBJ databases">
        <title>Comparative genomics of anhydrobiosis in the tardigrade Hypsibius dujardini.</title>
        <authorList>
            <person name="Yoshida Y."/>
            <person name="Koutsovoulos G."/>
            <person name="Laetsch D."/>
            <person name="Stevens L."/>
            <person name="Kumar S."/>
            <person name="Horikawa D."/>
            <person name="Ishino K."/>
            <person name="Komine S."/>
            <person name="Tomita M."/>
            <person name="Blaxter M."/>
            <person name="Arakawa K."/>
        </authorList>
    </citation>
    <scope>NUCLEOTIDE SEQUENCE [LARGE SCALE GENOMIC DNA]</scope>
    <source>
        <strain evidence="8">Z151</strain>
    </source>
</reference>
<accession>A0A1W0XD60</accession>